<gene>
    <name evidence="1" type="ORF">EZS27_039202</name>
</gene>
<reference evidence="1" key="1">
    <citation type="submission" date="2019-03" db="EMBL/GenBank/DDBJ databases">
        <title>Single cell metagenomics reveals metabolic interactions within the superorganism composed of flagellate Streblomastix strix and complex community of Bacteroidetes bacteria on its surface.</title>
        <authorList>
            <person name="Treitli S.C."/>
            <person name="Kolisko M."/>
            <person name="Husnik F."/>
            <person name="Keeling P."/>
            <person name="Hampl V."/>
        </authorList>
    </citation>
    <scope>NUCLEOTIDE SEQUENCE</scope>
    <source>
        <strain evidence="1">STM</strain>
    </source>
</reference>
<dbReference type="AlphaFoldDB" id="A0A5J4PIF3"/>
<accession>A0A5J4PIF3</accession>
<proteinExistence type="predicted"/>
<protein>
    <submittedName>
        <fullName evidence="1">Uncharacterized protein</fullName>
    </submittedName>
</protein>
<organism evidence="1">
    <name type="scientific">termite gut metagenome</name>
    <dbReference type="NCBI Taxonomy" id="433724"/>
    <lineage>
        <taxon>unclassified sequences</taxon>
        <taxon>metagenomes</taxon>
        <taxon>organismal metagenomes</taxon>
    </lineage>
</organism>
<evidence type="ECO:0000313" key="1">
    <source>
        <dbReference type="EMBL" id="KAA6309267.1"/>
    </source>
</evidence>
<sequence>ADFGGIDDKRFHSGFIEIDNSRKVIIRGKVVFSGLEIKN</sequence>
<dbReference type="EMBL" id="SNRY01008032">
    <property type="protein sequence ID" value="KAA6309267.1"/>
    <property type="molecule type" value="Genomic_DNA"/>
</dbReference>
<name>A0A5J4PIF3_9ZZZZ</name>
<comment type="caution">
    <text evidence="1">The sequence shown here is derived from an EMBL/GenBank/DDBJ whole genome shotgun (WGS) entry which is preliminary data.</text>
</comment>
<feature type="non-terminal residue" evidence="1">
    <location>
        <position position="1"/>
    </location>
</feature>